<accession>A0A9J5YKT4</accession>
<feature type="compositionally biased region" description="Basic and acidic residues" evidence="1">
    <location>
        <begin position="168"/>
        <end position="182"/>
    </location>
</feature>
<gene>
    <name evidence="3" type="ORF">H5410_031975</name>
</gene>
<dbReference type="PANTHER" id="PTHR33180">
    <property type="entry name" value="PHOTOSYSTEM II CP43 REACTION CENTER PROTEIN"/>
    <property type="match status" value="1"/>
</dbReference>
<keyword evidence="4" id="KW-1185">Reference proteome</keyword>
<dbReference type="PANTHER" id="PTHR33180:SF31">
    <property type="entry name" value="POLYPROTEIN PROTEIN"/>
    <property type="match status" value="1"/>
</dbReference>
<feature type="compositionally biased region" description="Polar residues" evidence="1">
    <location>
        <begin position="156"/>
        <end position="167"/>
    </location>
</feature>
<sequence>MRSPKALAYGYLVPKSEKKASEFRPIKVVMVRCKEVGCSSKYINIVLCRDLQSTQPSTIKPSQKEFVLYHSKAAYLGSIRYKKHIDLGLLISQKRTMRAKQRQTSLPFPILITELCRSAGLPWDAVRDIEVTPLSSTDIRHRATYDVDAPEISLIPSGTTGEVQTDATSDKGSDAETAKEQITVHDDEVFDDLVDLENAMYETACKKSLRDAAIGRSSGDGPLE</sequence>
<dbReference type="InterPro" id="IPR046796">
    <property type="entry name" value="Transposase_32_dom"/>
</dbReference>
<dbReference type="AlphaFoldDB" id="A0A9J5YKT4"/>
<evidence type="ECO:0000256" key="1">
    <source>
        <dbReference type="SAM" id="MobiDB-lite"/>
    </source>
</evidence>
<name>A0A9J5YKT4_SOLCO</name>
<reference evidence="3 4" key="1">
    <citation type="submission" date="2020-09" db="EMBL/GenBank/DDBJ databases">
        <title>De no assembly of potato wild relative species, Solanum commersonii.</title>
        <authorList>
            <person name="Cho K."/>
        </authorList>
    </citation>
    <scope>NUCLEOTIDE SEQUENCE [LARGE SCALE GENOMIC DNA]</scope>
    <source>
        <strain evidence="3">LZ3.2</strain>
        <tissue evidence="3">Leaf</tissue>
    </source>
</reference>
<protein>
    <recommendedName>
        <fullName evidence="2">Putative plant transposon protein domain-containing protein</fullName>
    </recommendedName>
</protein>
<dbReference type="Pfam" id="PF20167">
    <property type="entry name" value="Transposase_32"/>
    <property type="match status" value="1"/>
</dbReference>
<dbReference type="Proteomes" id="UP000824120">
    <property type="component" value="Chromosome 6"/>
</dbReference>
<evidence type="ECO:0000259" key="2">
    <source>
        <dbReference type="Pfam" id="PF20167"/>
    </source>
</evidence>
<feature type="domain" description="Putative plant transposon protein" evidence="2">
    <location>
        <begin position="57"/>
        <end position="122"/>
    </location>
</feature>
<organism evidence="3 4">
    <name type="scientific">Solanum commersonii</name>
    <name type="common">Commerson's wild potato</name>
    <name type="synonym">Commerson's nightshade</name>
    <dbReference type="NCBI Taxonomy" id="4109"/>
    <lineage>
        <taxon>Eukaryota</taxon>
        <taxon>Viridiplantae</taxon>
        <taxon>Streptophyta</taxon>
        <taxon>Embryophyta</taxon>
        <taxon>Tracheophyta</taxon>
        <taxon>Spermatophyta</taxon>
        <taxon>Magnoliopsida</taxon>
        <taxon>eudicotyledons</taxon>
        <taxon>Gunneridae</taxon>
        <taxon>Pentapetalae</taxon>
        <taxon>asterids</taxon>
        <taxon>lamiids</taxon>
        <taxon>Solanales</taxon>
        <taxon>Solanaceae</taxon>
        <taxon>Solanoideae</taxon>
        <taxon>Solaneae</taxon>
        <taxon>Solanum</taxon>
    </lineage>
</organism>
<comment type="caution">
    <text evidence="3">The sequence shown here is derived from an EMBL/GenBank/DDBJ whole genome shotgun (WGS) entry which is preliminary data.</text>
</comment>
<proteinExistence type="predicted"/>
<evidence type="ECO:0000313" key="4">
    <source>
        <dbReference type="Proteomes" id="UP000824120"/>
    </source>
</evidence>
<dbReference type="EMBL" id="JACXVP010000006">
    <property type="protein sequence ID" value="KAG5600605.1"/>
    <property type="molecule type" value="Genomic_DNA"/>
</dbReference>
<evidence type="ECO:0000313" key="3">
    <source>
        <dbReference type="EMBL" id="KAG5600605.1"/>
    </source>
</evidence>
<feature type="region of interest" description="Disordered" evidence="1">
    <location>
        <begin position="154"/>
        <end position="182"/>
    </location>
</feature>
<dbReference type="OrthoDB" id="1306244at2759"/>